<dbReference type="PANTHER" id="PTHR10683">
    <property type="entry name" value="TRANSALDOLASE"/>
    <property type="match status" value="1"/>
</dbReference>
<evidence type="ECO:0000313" key="3">
    <source>
        <dbReference type="EMBL" id="RWQ92015.1"/>
    </source>
</evidence>
<dbReference type="EC" id="2.2.1.2" evidence="2"/>
<reference evidence="3 4" key="1">
    <citation type="journal article" date="2018" name="Front. Microbiol.">
        <title>Genomic and genetic insights into a cosmopolitan fungus, Paecilomyces variotii (Eurotiales).</title>
        <authorList>
            <person name="Urquhart A.S."/>
            <person name="Mondo S.J."/>
            <person name="Makela M.R."/>
            <person name="Hane J.K."/>
            <person name="Wiebenga A."/>
            <person name="He G."/>
            <person name="Mihaltcheva S."/>
            <person name="Pangilinan J."/>
            <person name="Lipzen A."/>
            <person name="Barry K."/>
            <person name="de Vries R.P."/>
            <person name="Grigoriev I.V."/>
            <person name="Idnurm A."/>
        </authorList>
    </citation>
    <scope>NUCLEOTIDE SEQUENCE [LARGE SCALE GENOMIC DNA]</scope>
    <source>
        <strain evidence="3 4">CBS 101075</strain>
    </source>
</reference>
<dbReference type="PROSITE" id="PS00958">
    <property type="entry name" value="TRANSALDOLASE_2"/>
    <property type="match status" value="1"/>
</dbReference>
<accession>A0A443HJQ7</accession>
<comment type="pathway">
    <text evidence="2">Carbohydrate degradation; pentose phosphate pathway; D-glyceraldehyde 3-phosphate and beta-D-fructose 6-phosphate from D-ribose 5-phosphate and D-xylulose 5-phosphate (non-oxidative stage): step 2/3.</text>
</comment>
<dbReference type="STRING" id="264951.A0A443HJQ7"/>
<keyword evidence="4" id="KW-1185">Reference proteome</keyword>
<dbReference type="VEuPathDB" id="FungiDB:C8Q69DRAFT_480951"/>
<evidence type="ECO:0000313" key="4">
    <source>
        <dbReference type="Proteomes" id="UP000283841"/>
    </source>
</evidence>
<protein>
    <recommendedName>
        <fullName evidence="2">Transaldolase</fullName>
        <ecNumber evidence="2">2.2.1.2</ecNumber>
    </recommendedName>
</protein>
<comment type="function">
    <text evidence="2">Catalyzes the rate-limiting step of the non-oxidative phase in the pentose phosphate pathway. Catalyzes the reversible conversion of sedheptulose-7-phosphate and D-glyceraldehyde 3-phosphate into erythrose-4-phosphate and beta-D-fructose 6-phosphate.</text>
</comment>
<evidence type="ECO:0000256" key="2">
    <source>
        <dbReference type="RuleBase" id="RU000501"/>
    </source>
</evidence>
<keyword evidence="2" id="KW-0808">Transferase</keyword>
<comment type="caution">
    <text evidence="3">The sequence shown here is derived from an EMBL/GenBank/DDBJ whole genome shotgun (WGS) entry which is preliminary data.</text>
</comment>
<dbReference type="RefSeq" id="XP_028481660.1">
    <property type="nucleotide sequence ID" value="XM_028631559.1"/>
</dbReference>
<organism evidence="3 4">
    <name type="scientific">Byssochlamys spectabilis</name>
    <name type="common">Paecilomyces variotii</name>
    <dbReference type="NCBI Taxonomy" id="264951"/>
    <lineage>
        <taxon>Eukaryota</taxon>
        <taxon>Fungi</taxon>
        <taxon>Dikarya</taxon>
        <taxon>Ascomycota</taxon>
        <taxon>Pezizomycotina</taxon>
        <taxon>Eurotiomycetes</taxon>
        <taxon>Eurotiomycetidae</taxon>
        <taxon>Eurotiales</taxon>
        <taxon>Thermoascaceae</taxon>
        <taxon>Paecilomyces</taxon>
    </lineage>
</organism>
<dbReference type="GO" id="GO:0004801">
    <property type="term" value="F:transaldolase activity"/>
    <property type="evidence" value="ECO:0007669"/>
    <property type="project" value="UniProtKB-EC"/>
</dbReference>
<proteinExistence type="predicted"/>
<comment type="catalytic activity">
    <reaction evidence="2">
        <text>D-sedoheptulose 7-phosphate + D-glyceraldehyde 3-phosphate = D-erythrose 4-phosphate + beta-D-fructose 6-phosphate</text>
        <dbReference type="Rhea" id="RHEA:17053"/>
        <dbReference type="ChEBI" id="CHEBI:16897"/>
        <dbReference type="ChEBI" id="CHEBI:57483"/>
        <dbReference type="ChEBI" id="CHEBI:57634"/>
        <dbReference type="ChEBI" id="CHEBI:59776"/>
        <dbReference type="EC" id="2.2.1.2"/>
    </reaction>
</comment>
<dbReference type="SUPFAM" id="SSF51569">
    <property type="entry name" value="Aldolase"/>
    <property type="match status" value="1"/>
</dbReference>
<sequence length="334" mass="36516">MASERTGLEVLREATIVDCDTMDEEVAKKLGKFQDCTSNQAIAYGELSKPKHADLLRASVKDAKDLTNSEHSPSISLAELTIEIAMVRLALKIAPHLTGRVHIQTNPYYSYSTEKTILNSQRIVRIFLYLNPSFDPSRICIKIPSTWEGLMACRALELEGIPTLATTLFALCQAALAAEVGCTYIAPYVNQLKVHFQPGFVDPAKLLSFCVSVQRYYKAVAVTKTKVLPASLTSTEEIFALKGVDHITIAPGLLEQLASPGSAPTTPSLFDQDGSAIEPVPKAKMSYLNDPAAYRLAFARDLNGESAGKLAQAISIFCDMQDKLEQLVTPFLEE</sequence>
<dbReference type="InterPro" id="IPR018225">
    <property type="entry name" value="Transaldolase_AS"/>
</dbReference>
<dbReference type="Pfam" id="PF00923">
    <property type="entry name" value="TAL_FSA"/>
    <property type="match status" value="1"/>
</dbReference>
<dbReference type="InterPro" id="IPR001585">
    <property type="entry name" value="TAL/FSA"/>
</dbReference>
<dbReference type="UniPathway" id="UPA00115">
    <property type="reaction ID" value="UER00414"/>
</dbReference>
<dbReference type="Proteomes" id="UP000283841">
    <property type="component" value="Unassembled WGS sequence"/>
</dbReference>
<evidence type="ECO:0000256" key="1">
    <source>
        <dbReference type="ARBA" id="ARBA00023270"/>
    </source>
</evidence>
<keyword evidence="2" id="KW-0570">Pentose shunt</keyword>
<dbReference type="InterPro" id="IPR013785">
    <property type="entry name" value="Aldolase_TIM"/>
</dbReference>
<dbReference type="EMBL" id="RCNU01000015">
    <property type="protein sequence ID" value="RWQ92015.1"/>
    <property type="molecule type" value="Genomic_DNA"/>
</dbReference>
<dbReference type="GO" id="GO:0009052">
    <property type="term" value="P:pentose-phosphate shunt, non-oxidative branch"/>
    <property type="evidence" value="ECO:0007669"/>
    <property type="project" value="TreeGrafter"/>
</dbReference>
<dbReference type="GeneID" id="39600836"/>
<gene>
    <name evidence="3" type="ORF">C8Q69DRAFT_480951</name>
</gene>
<dbReference type="PANTHER" id="PTHR10683:SF34">
    <property type="entry name" value="TRANSALDOLASE"/>
    <property type="match status" value="1"/>
</dbReference>
<name>A0A443HJQ7_BYSSP</name>
<dbReference type="AlphaFoldDB" id="A0A443HJQ7"/>
<dbReference type="Gene3D" id="3.20.20.70">
    <property type="entry name" value="Aldolase class I"/>
    <property type="match status" value="1"/>
</dbReference>
<keyword evidence="1" id="KW-0704">Schiff base</keyword>
<dbReference type="GO" id="GO:0005975">
    <property type="term" value="P:carbohydrate metabolic process"/>
    <property type="evidence" value="ECO:0007669"/>
    <property type="project" value="InterPro"/>
</dbReference>